<dbReference type="KEGG" id="rsz:108825151"/>
<dbReference type="InterPro" id="IPR012337">
    <property type="entry name" value="RNaseH-like_sf"/>
</dbReference>
<proteinExistence type="predicted"/>
<dbReference type="RefSeq" id="XP_018453986.1">
    <property type="nucleotide sequence ID" value="XM_018598484.1"/>
</dbReference>
<reference evidence="2" key="1">
    <citation type="submission" date="2025-08" db="UniProtKB">
        <authorList>
            <consortium name="RefSeq"/>
        </authorList>
    </citation>
    <scope>IDENTIFICATION</scope>
    <source>
        <tissue evidence="2">Leaf</tissue>
    </source>
</reference>
<dbReference type="SUPFAM" id="SSF53098">
    <property type="entry name" value="Ribonuclease H-like"/>
    <property type="match status" value="1"/>
</dbReference>
<organism evidence="1 2">
    <name type="scientific">Raphanus sativus</name>
    <name type="common">Radish</name>
    <name type="synonym">Raphanus raphanistrum var. sativus</name>
    <dbReference type="NCBI Taxonomy" id="3726"/>
    <lineage>
        <taxon>Eukaryota</taxon>
        <taxon>Viridiplantae</taxon>
        <taxon>Streptophyta</taxon>
        <taxon>Embryophyta</taxon>
        <taxon>Tracheophyta</taxon>
        <taxon>Spermatophyta</taxon>
        <taxon>Magnoliopsida</taxon>
        <taxon>eudicotyledons</taxon>
        <taxon>Gunneridae</taxon>
        <taxon>Pentapetalae</taxon>
        <taxon>rosids</taxon>
        <taxon>malvids</taxon>
        <taxon>Brassicales</taxon>
        <taxon>Brassicaceae</taxon>
        <taxon>Brassiceae</taxon>
        <taxon>Raphanus</taxon>
    </lineage>
</organism>
<keyword evidence="1" id="KW-1185">Reference proteome</keyword>
<evidence type="ECO:0000313" key="1">
    <source>
        <dbReference type="Proteomes" id="UP000504610"/>
    </source>
</evidence>
<name>A0A6J0L2W8_RAPSA</name>
<gene>
    <name evidence="2" type="primary">LOC108825151</name>
</gene>
<dbReference type="GeneID" id="108825151"/>
<sequence>MNHLFWRVSPKMEDHHFAWILWYIWKGRNNKVFSNLDIDPRDTLKIAVTEAKIWEDAKVVSVPVVDRPIPSLPIIPGRWCFTDGSWKDKDVFSGQGWYSTLEGFAGLMGARNVRASLPPLHSEIEALIWAMECMRNLHQFRVTFATDYIKTLRENFHSSEIIYVPRTQNKKADGLARGARTQASFVVHMDDEPPTWFTESI</sequence>
<protein>
    <submittedName>
        <fullName evidence="2">Uncharacterized protein LOC108825151</fullName>
    </submittedName>
</protein>
<dbReference type="PANTHER" id="PTHR34146">
    <property type="entry name" value="POLYNUCLEOTIDYL TRANSFERASE, RIBONUCLEASE H-LIKE SUPERFAMILY PROTEIN-RELATED"/>
    <property type="match status" value="1"/>
</dbReference>
<accession>A0A6J0L2W8</accession>
<dbReference type="PANTHER" id="PTHR34146:SF3">
    <property type="entry name" value="POLYNUCLEOTIDYL TRANSFERASE, RIBONUCLEASE H-LIKE SUPERFAMILY PROTEIN"/>
    <property type="match status" value="1"/>
</dbReference>
<dbReference type="OrthoDB" id="10328408at2759"/>
<evidence type="ECO:0000313" key="2">
    <source>
        <dbReference type="RefSeq" id="XP_018453986.1"/>
    </source>
</evidence>
<dbReference type="AlphaFoldDB" id="A0A6J0L2W8"/>
<dbReference type="Proteomes" id="UP000504610">
    <property type="component" value="Unplaced"/>
</dbReference>